<dbReference type="PANTHER" id="PTHR46523">
    <property type="entry name" value="DCTP PYROPHOSPHATASE 1"/>
    <property type="match status" value="1"/>
</dbReference>
<dbReference type="GO" id="GO:0047429">
    <property type="term" value="F:nucleoside triphosphate diphosphatase activity"/>
    <property type="evidence" value="ECO:0007669"/>
    <property type="project" value="InterPro"/>
</dbReference>
<dbReference type="SUPFAM" id="SSF101386">
    <property type="entry name" value="all-alpha NTP pyrophosphatases"/>
    <property type="match status" value="1"/>
</dbReference>
<evidence type="ECO:0000313" key="2">
    <source>
        <dbReference type="Proteomes" id="UP001302719"/>
    </source>
</evidence>
<organism evidence="1 2">
    <name type="scientific">Candidatus Nitrospira allomarina</name>
    <dbReference type="NCBI Taxonomy" id="3020900"/>
    <lineage>
        <taxon>Bacteria</taxon>
        <taxon>Pseudomonadati</taxon>
        <taxon>Nitrospirota</taxon>
        <taxon>Nitrospiria</taxon>
        <taxon>Nitrospirales</taxon>
        <taxon>Nitrospiraceae</taxon>
        <taxon>Nitrospira</taxon>
    </lineage>
</organism>
<dbReference type="PANTHER" id="PTHR46523:SF1">
    <property type="entry name" value="DCTP PYROPHOSPHATASE 1"/>
    <property type="match status" value="1"/>
</dbReference>
<dbReference type="InterPro" id="IPR052555">
    <property type="entry name" value="dCTP_Pyrophosphatase"/>
</dbReference>
<evidence type="ECO:0000313" key="1">
    <source>
        <dbReference type="EMBL" id="WNM57323.1"/>
    </source>
</evidence>
<proteinExistence type="predicted"/>
<dbReference type="PIRSF" id="PIRSF029826">
    <property type="entry name" value="UCP029826_pph"/>
    <property type="match status" value="1"/>
</dbReference>
<dbReference type="CDD" id="cd11537">
    <property type="entry name" value="NTP-PPase_RS21-C6_like"/>
    <property type="match status" value="1"/>
</dbReference>
<dbReference type="KEGG" id="nall:PP769_15290"/>
<dbReference type="EMBL" id="CP116967">
    <property type="protein sequence ID" value="WNM57323.1"/>
    <property type="molecule type" value="Genomic_DNA"/>
</dbReference>
<name>A0AA96G8W8_9BACT</name>
<dbReference type="Gene3D" id="1.10.287.1080">
    <property type="entry name" value="MazG-like"/>
    <property type="match status" value="1"/>
</dbReference>
<dbReference type="GO" id="GO:0009143">
    <property type="term" value="P:nucleoside triphosphate catabolic process"/>
    <property type="evidence" value="ECO:0007669"/>
    <property type="project" value="InterPro"/>
</dbReference>
<keyword evidence="2" id="KW-1185">Reference proteome</keyword>
<dbReference type="AlphaFoldDB" id="A0AA96G8W8"/>
<gene>
    <name evidence="1" type="ORF">PP769_15290</name>
</gene>
<dbReference type="InterPro" id="IPR025984">
    <property type="entry name" value="DCTPP"/>
</dbReference>
<accession>A0AA96G8W8</accession>
<dbReference type="RefSeq" id="WP_312641663.1">
    <property type="nucleotide sequence ID" value="NZ_CP116967.1"/>
</dbReference>
<dbReference type="Proteomes" id="UP001302719">
    <property type="component" value="Chromosome"/>
</dbReference>
<sequence length="132" mass="15281">MKLESTIGHANPKSNELTFVDANELVRSFCEQRNWRQFHKPKDLAIGVVTEGAELLDLFRFKSELEVEALLSHKRTREMIADEMADVQFFLLRLSEITGINLGDALRKKIRKNRSKYPVKKAKGSNRKYNES</sequence>
<protein>
    <submittedName>
        <fullName evidence="1">Nucleotide pyrophosphohydrolase</fullName>
    </submittedName>
</protein>
<dbReference type="Pfam" id="PF12643">
    <property type="entry name" value="MazG-like"/>
    <property type="match status" value="1"/>
</dbReference>
<reference evidence="1 2" key="1">
    <citation type="submission" date="2023-01" db="EMBL/GenBank/DDBJ databases">
        <title>Cultivation and genomic characterization of new, ubiquitous marine nitrite-oxidizing bacteria from the Nitrospirales.</title>
        <authorList>
            <person name="Mueller A.J."/>
            <person name="Daebeler A."/>
            <person name="Herbold C.W."/>
            <person name="Kirkegaard R.H."/>
            <person name="Daims H."/>
        </authorList>
    </citation>
    <scope>NUCLEOTIDE SEQUENCE [LARGE SCALE GENOMIC DNA]</scope>
    <source>
        <strain evidence="1 2">VA</strain>
    </source>
</reference>